<proteinExistence type="predicted"/>
<evidence type="ECO:0000256" key="1">
    <source>
        <dbReference type="ARBA" id="ARBA00004141"/>
    </source>
</evidence>
<accession>A0AAN3VXW6</accession>
<comment type="caution">
    <text evidence="6">The sequence shown here is derived from an EMBL/GenBank/DDBJ whole genome shotgun (WGS) entry which is preliminary data.</text>
</comment>
<dbReference type="InterPro" id="IPR006480">
    <property type="entry name" value="Phage_holin_4_1"/>
</dbReference>
<evidence type="ECO:0000256" key="2">
    <source>
        <dbReference type="ARBA" id="ARBA00022692"/>
    </source>
</evidence>
<organism evidence="6 7">
    <name type="scientific">Fusobacterium necrophorum subsp. funduliforme Fnf 1007</name>
    <dbReference type="NCBI Taxonomy" id="1161424"/>
    <lineage>
        <taxon>Bacteria</taxon>
        <taxon>Fusobacteriati</taxon>
        <taxon>Fusobacteriota</taxon>
        <taxon>Fusobacteriia</taxon>
        <taxon>Fusobacteriales</taxon>
        <taxon>Fusobacteriaceae</taxon>
        <taxon>Fusobacterium</taxon>
    </lineage>
</organism>
<dbReference type="Proteomes" id="UP000003120">
    <property type="component" value="Unassembled WGS sequence"/>
</dbReference>
<dbReference type="AlphaFoldDB" id="A0AAN3VXW6"/>
<comment type="subcellular location">
    <subcellularLocation>
        <location evidence="1">Membrane</location>
        <topology evidence="1">Multi-pass membrane protein</topology>
    </subcellularLocation>
</comment>
<evidence type="ECO:0000256" key="4">
    <source>
        <dbReference type="ARBA" id="ARBA00023136"/>
    </source>
</evidence>
<reference evidence="6 7" key="1">
    <citation type="submission" date="2012-07" db="EMBL/GenBank/DDBJ databases">
        <authorList>
            <person name="Durkin A.S."/>
            <person name="McCorrison J."/>
            <person name="Torralba M."/>
            <person name="Gillis M."/>
            <person name="Methe B."/>
            <person name="Sutton G."/>
            <person name="Nelson K.E."/>
        </authorList>
    </citation>
    <scope>NUCLEOTIDE SEQUENCE [LARGE SCALE GENOMIC DNA]</scope>
    <source>
        <strain evidence="6 7">Fnf 1007</strain>
    </source>
</reference>
<evidence type="ECO:0000256" key="5">
    <source>
        <dbReference type="SAM" id="Phobius"/>
    </source>
</evidence>
<dbReference type="EMBL" id="ALKK01000001">
    <property type="protein sequence ID" value="EJU19036.1"/>
    <property type="molecule type" value="Genomic_DNA"/>
</dbReference>
<gene>
    <name evidence="6" type="ORF">HMPREF1127_1768</name>
</gene>
<dbReference type="GO" id="GO:0016020">
    <property type="term" value="C:membrane"/>
    <property type="evidence" value="ECO:0007669"/>
    <property type="project" value="UniProtKB-SubCell"/>
</dbReference>
<dbReference type="Pfam" id="PF05105">
    <property type="entry name" value="Phage_holin_4_1"/>
    <property type="match status" value="1"/>
</dbReference>
<evidence type="ECO:0000313" key="7">
    <source>
        <dbReference type="Proteomes" id="UP000003120"/>
    </source>
</evidence>
<keyword evidence="4 5" id="KW-0472">Membrane</keyword>
<sequence>MFELKYFITSFLSLALWLLGGFDLLAKSLVALMAIDYVTGLWAGYKRQQLNSNRAYRGIRKKILILTLLCSASVMDRVLPSVGIRTLVAIFYCVTEMLSITENVAKLGLPIPPKLQKALEQLKKK</sequence>
<keyword evidence="2 5" id="KW-0812">Transmembrane</keyword>
<keyword evidence="3 5" id="KW-1133">Transmembrane helix</keyword>
<name>A0AAN3VXW6_9FUSO</name>
<protein>
    <submittedName>
        <fullName evidence="6">Toxin secretion/phage lysis holin</fullName>
    </submittedName>
</protein>
<dbReference type="NCBIfam" id="TIGR01593">
    <property type="entry name" value="holin_tox_secr"/>
    <property type="match status" value="1"/>
</dbReference>
<evidence type="ECO:0000313" key="6">
    <source>
        <dbReference type="EMBL" id="EJU19036.1"/>
    </source>
</evidence>
<evidence type="ECO:0000256" key="3">
    <source>
        <dbReference type="ARBA" id="ARBA00022989"/>
    </source>
</evidence>
<feature type="transmembrane region" description="Helical" evidence="5">
    <location>
        <begin position="6"/>
        <end position="26"/>
    </location>
</feature>
<dbReference type="RefSeq" id="WP_005960191.1">
    <property type="nucleotide sequence ID" value="NZ_ALKK01000001.1"/>
</dbReference>